<dbReference type="InterPro" id="IPR044824">
    <property type="entry name" value="MAIN-like"/>
</dbReference>
<evidence type="ECO:0000313" key="2">
    <source>
        <dbReference type="EMBL" id="CAI0559090.1"/>
    </source>
</evidence>
<dbReference type="Proteomes" id="UP001154282">
    <property type="component" value="Unassembled WGS sequence"/>
</dbReference>
<accession>A0AAV0RN97</accession>
<dbReference type="PANTHER" id="PTHR46033:SF8">
    <property type="entry name" value="PROTEIN MAINTENANCE OF MERISTEMS-LIKE"/>
    <property type="match status" value="1"/>
</dbReference>
<dbReference type="InterPro" id="IPR019557">
    <property type="entry name" value="AminoTfrase-like_pln_mobile"/>
</dbReference>
<dbReference type="EMBL" id="CAMGYJ010000011">
    <property type="protein sequence ID" value="CAI0559090.1"/>
    <property type="molecule type" value="Genomic_DNA"/>
</dbReference>
<name>A0AAV0RN97_9ROSI</name>
<protein>
    <recommendedName>
        <fullName evidence="1">Aminotransferase-like plant mobile domain-containing protein</fullName>
    </recommendedName>
</protein>
<gene>
    <name evidence="2" type="ORF">LITE_LOCUS49051</name>
</gene>
<feature type="domain" description="Aminotransferase-like plant mobile" evidence="1">
    <location>
        <begin position="90"/>
        <end position="170"/>
    </location>
</feature>
<dbReference type="AlphaFoldDB" id="A0AAV0RN97"/>
<evidence type="ECO:0000259" key="1">
    <source>
        <dbReference type="Pfam" id="PF10536"/>
    </source>
</evidence>
<dbReference type="PANTHER" id="PTHR46033">
    <property type="entry name" value="PROTEIN MAIN-LIKE 2"/>
    <property type="match status" value="1"/>
</dbReference>
<sequence>MTILLHDVQYLLQIPVEGRLMSRTSVQLDHPEVGLCALLGMNSEQLSGRSEAPGFGSKGKWYEKGGFLAEMASRYLQMPWSSVSCWCQGVAGCLTLLQCWIYEYFPGFRPSHFEPPVVGPDEAWASRWIGQPATGSVADPSVRLAFYCQALDSLTPSDVFWTPFHQRPHQAVRRSLYTRVIRFADI</sequence>
<comment type="caution">
    <text evidence="2">The sequence shown here is derived from an EMBL/GenBank/DDBJ whole genome shotgun (WGS) entry which is preliminary data.</text>
</comment>
<dbReference type="GO" id="GO:0010073">
    <property type="term" value="P:meristem maintenance"/>
    <property type="evidence" value="ECO:0007669"/>
    <property type="project" value="InterPro"/>
</dbReference>
<proteinExistence type="predicted"/>
<organism evidence="2 3">
    <name type="scientific">Linum tenue</name>
    <dbReference type="NCBI Taxonomy" id="586396"/>
    <lineage>
        <taxon>Eukaryota</taxon>
        <taxon>Viridiplantae</taxon>
        <taxon>Streptophyta</taxon>
        <taxon>Embryophyta</taxon>
        <taxon>Tracheophyta</taxon>
        <taxon>Spermatophyta</taxon>
        <taxon>Magnoliopsida</taxon>
        <taxon>eudicotyledons</taxon>
        <taxon>Gunneridae</taxon>
        <taxon>Pentapetalae</taxon>
        <taxon>rosids</taxon>
        <taxon>fabids</taxon>
        <taxon>Malpighiales</taxon>
        <taxon>Linaceae</taxon>
        <taxon>Linum</taxon>
    </lineage>
</organism>
<dbReference type="Pfam" id="PF10536">
    <property type="entry name" value="PMD"/>
    <property type="match status" value="1"/>
</dbReference>
<keyword evidence="3" id="KW-1185">Reference proteome</keyword>
<evidence type="ECO:0000313" key="3">
    <source>
        <dbReference type="Proteomes" id="UP001154282"/>
    </source>
</evidence>
<reference evidence="2" key="1">
    <citation type="submission" date="2022-08" db="EMBL/GenBank/DDBJ databases">
        <authorList>
            <person name="Gutierrez-Valencia J."/>
        </authorList>
    </citation>
    <scope>NUCLEOTIDE SEQUENCE</scope>
</reference>
<feature type="non-terminal residue" evidence="2">
    <location>
        <position position="186"/>
    </location>
</feature>